<organism evidence="1 2">
    <name type="scientific">Paenibacillus amylolyticus</name>
    <dbReference type="NCBI Taxonomy" id="1451"/>
    <lineage>
        <taxon>Bacteria</taxon>
        <taxon>Bacillati</taxon>
        <taxon>Bacillota</taxon>
        <taxon>Bacilli</taxon>
        <taxon>Bacillales</taxon>
        <taxon>Paenibacillaceae</taxon>
        <taxon>Paenibacillus</taxon>
    </lineage>
</organism>
<dbReference type="RefSeq" id="WP_310138358.1">
    <property type="nucleotide sequence ID" value="NZ_JAVDTR010000004.1"/>
</dbReference>
<dbReference type="AlphaFoldDB" id="A0AAP5H3M4"/>
<proteinExistence type="predicted"/>
<protein>
    <submittedName>
        <fullName evidence="1">Uncharacterized protein</fullName>
    </submittedName>
</protein>
<comment type="caution">
    <text evidence="1">The sequence shown here is derived from an EMBL/GenBank/DDBJ whole genome shotgun (WGS) entry which is preliminary data.</text>
</comment>
<name>A0AAP5H3M4_PAEAM</name>
<reference evidence="1" key="1">
    <citation type="submission" date="2023-07" db="EMBL/GenBank/DDBJ databases">
        <title>Sorghum-associated microbial communities from plants grown in Nebraska, USA.</title>
        <authorList>
            <person name="Schachtman D."/>
        </authorList>
    </citation>
    <scope>NUCLEOTIDE SEQUENCE</scope>
    <source>
        <strain evidence="1">BE80</strain>
    </source>
</reference>
<sequence length="132" mass="15284">MLSLEPERLDYRISTTEMEVRYTEQNGVNINVDVTPLVESGEMKYHQMQLNFSNVAELRCITLNFYEANYNAYELNGSNPDTGIYQVSDSQWLEQECGKYDPTDRLQLKHYIVVGYDSYAELLASAYTVDIQ</sequence>
<dbReference type="EMBL" id="JAVDTR010000004">
    <property type="protein sequence ID" value="MDR6723316.1"/>
    <property type="molecule type" value="Genomic_DNA"/>
</dbReference>
<gene>
    <name evidence="1" type="ORF">J2W91_001768</name>
</gene>
<accession>A0AAP5H3M4</accession>
<evidence type="ECO:0000313" key="2">
    <source>
        <dbReference type="Proteomes" id="UP001254832"/>
    </source>
</evidence>
<evidence type="ECO:0000313" key="1">
    <source>
        <dbReference type="EMBL" id="MDR6723316.1"/>
    </source>
</evidence>
<dbReference type="Proteomes" id="UP001254832">
    <property type="component" value="Unassembled WGS sequence"/>
</dbReference>